<organism evidence="2">
    <name type="scientific">Zea mays</name>
    <name type="common">Maize</name>
    <dbReference type="NCBI Taxonomy" id="4577"/>
    <lineage>
        <taxon>Eukaryota</taxon>
        <taxon>Viridiplantae</taxon>
        <taxon>Streptophyta</taxon>
        <taxon>Embryophyta</taxon>
        <taxon>Tracheophyta</taxon>
        <taxon>Spermatophyta</taxon>
        <taxon>Magnoliopsida</taxon>
        <taxon>Liliopsida</taxon>
        <taxon>Poales</taxon>
        <taxon>Poaceae</taxon>
        <taxon>PACMAD clade</taxon>
        <taxon>Panicoideae</taxon>
        <taxon>Andropogonodae</taxon>
        <taxon>Andropogoneae</taxon>
        <taxon>Tripsacinae</taxon>
        <taxon>Zea</taxon>
    </lineage>
</organism>
<feature type="compositionally biased region" description="Low complexity" evidence="1">
    <location>
        <begin position="105"/>
        <end position="118"/>
    </location>
</feature>
<dbReference type="OrthoDB" id="687749at2759"/>
<evidence type="ECO:0000313" key="2">
    <source>
        <dbReference type="EMBL" id="PWZ45203.1"/>
    </source>
</evidence>
<dbReference type="Proteomes" id="UP000251960">
    <property type="component" value="Chromosome 10"/>
</dbReference>
<protein>
    <submittedName>
        <fullName evidence="2">Uncharacterized protein</fullName>
    </submittedName>
</protein>
<feature type="compositionally biased region" description="Basic and acidic residues" evidence="1">
    <location>
        <begin position="38"/>
        <end position="51"/>
    </location>
</feature>
<gene>
    <name evidence="2" type="ORF">Zm00014a_019955</name>
</gene>
<comment type="caution">
    <text evidence="2">The sequence shown here is derived from an EMBL/GenBank/DDBJ whole genome shotgun (WGS) entry which is preliminary data.</text>
</comment>
<dbReference type="KEGG" id="zma:103642103"/>
<evidence type="ECO:0000256" key="1">
    <source>
        <dbReference type="SAM" id="MobiDB-lite"/>
    </source>
</evidence>
<feature type="region of interest" description="Disordered" evidence="1">
    <location>
        <begin position="1"/>
        <end position="73"/>
    </location>
</feature>
<feature type="compositionally biased region" description="Gly residues" evidence="1">
    <location>
        <begin position="162"/>
        <end position="171"/>
    </location>
</feature>
<dbReference type="EMBL" id="NCVQ01000002">
    <property type="protein sequence ID" value="PWZ45203.1"/>
    <property type="molecule type" value="Genomic_DNA"/>
</dbReference>
<dbReference type="AlphaFoldDB" id="A0A8J8YQM2"/>
<feature type="compositionally biased region" description="Basic and acidic residues" evidence="1">
    <location>
        <begin position="1"/>
        <end position="12"/>
    </location>
</feature>
<sequence>MDEHGEKEENKSQDSALAAEQREETAAAEGEDTSEESTDQREDGHGYKADESAGLLPEDDVGSGEASAAPHFGHPCSLLRACAGFLGLHGCGGDQKPAAAAVAASAAEAATAAAASSSQDEEDGGVDMAKANGFYMHEVITRVWAVAVRRPRPRPPDHAREGSGGNGGVHH</sequence>
<feature type="region of interest" description="Disordered" evidence="1">
    <location>
        <begin position="148"/>
        <end position="171"/>
    </location>
</feature>
<reference evidence="2" key="1">
    <citation type="journal article" date="2018" name="Nat. Genet.">
        <title>Extensive intraspecific gene order and gene structural variations between Mo17 and other maize genomes.</title>
        <authorList>
            <person name="Sun S."/>
            <person name="Zhou Y."/>
            <person name="Chen J."/>
            <person name="Shi J."/>
            <person name="Zhao H."/>
            <person name="Zhao H."/>
            <person name="Song W."/>
            <person name="Zhang M."/>
            <person name="Cui Y."/>
            <person name="Dong X."/>
            <person name="Liu H."/>
            <person name="Ma X."/>
            <person name="Jiao Y."/>
            <person name="Wang B."/>
            <person name="Wei X."/>
            <person name="Stein J.C."/>
            <person name="Glaubitz J.C."/>
            <person name="Lu F."/>
            <person name="Yu G."/>
            <person name="Liang C."/>
            <person name="Fengler K."/>
            <person name="Li B."/>
            <person name="Rafalski A."/>
            <person name="Schnable P.S."/>
            <person name="Ware D.H."/>
            <person name="Buckler E.S."/>
            <person name="Lai J."/>
        </authorList>
    </citation>
    <scope>NUCLEOTIDE SEQUENCE [LARGE SCALE GENOMIC DNA]</scope>
    <source>
        <tissue evidence="2">Seedling</tissue>
    </source>
</reference>
<feature type="region of interest" description="Disordered" evidence="1">
    <location>
        <begin position="105"/>
        <end position="127"/>
    </location>
</feature>
<proteinExistence type="predicted"/>
<name>A0A8J8YQM2_MAIZE</name>
<accession>A0A8J8YQM2</accession>
<dbReference type="HOGENOM" id="CLU_132333_0_0_1"/>